<evidence type="ECO:0000256" key="1">
    <source>
        <dbReference type="ARBA" id="ARBA00004316"/>
    </source>
</evidence>
<comment type="subcellular location">
    <subcellularLocation>
        <location evidence="1">Cell projection</location>
    </subcellularLocation>
</comment>
<evidence type="ECO:0000256" key="3">
    <source>
        <dbReference type="SAM" id="MobiDB-lite"/>
    </source>
</evidence>
<reference evidence="5" key="1">
    <citation type="journal article" date="2015" name="PLoS Genet.">
        <title>Genome Sequence and Transcriptome Analyses of Chrysochromulina tobin: Metabolic Tools for Enhanced Algal Fitness in the Prominent Order Prymnesiales (Haptophyceae).</title>
        <authorList>
            <person name="Hovde B.T."/>
            <person name="Deodato C.R."/>
            <person name="Hunsperger H.M."/>
            <person name="Ryken S.A."/>
            <person name="Yost W."/>
            <person name="Jha R.K."/>
            <person name="Patterson J."/>
            <person name="Monnat R.J. Jr."/>
            <person name="Barlow S.B."/>
            <person name="Starkenburg S.R."/>
            <person name="Cattolico R.A."/>
        </authorList>
    </citation>
    <scope>NUCLEOTIDE SEQUENCE</scope>
    <source>
        <strain evidence="5">CCMP291</strain>
    </source>
</reference>
<evidence type="ECO:0000313" key="5">
    <source>
        <dbReference type="Proteomes" id="UP000037460"/>
    </source>
</evidence>
<keyword evidence="5" id="KW-1185">Reference proteome</keyword>
<dbReference type="Proteomes" id="UP000037460">
    <property type="component" value="Unassembled WGS sequence"/>
</dbReference>
<dbReference type="PANTHER" id="PTHR46613">
    <property type="entry name" value="RADIAL SPOKE HEAD 10 HOMOLOG B-RELATED"/>
    <property type="match status" value="1"/>
</dbReference>
<feature type="compositionally biased region" description="Basic and acidic residues" evidence="3">
    <location>
        <begin position="1602"/>
        <end position="1621"/>
    </location>
</feature>
<name>A0A0M0JE26_9EUKA</name>
<comment type="caution">
    <text evidence="4">The sequence shown here is derived from an EMBL/GenBank/DDBJ whole genome shotgun (WGS) entry which is preliminary data.</text>
</comment>
<dbReference type="EMBL" id="JWZX01003047">
    <property type="protein sequence ID" value="KOO24841.1"/>
    <property type="molecule type" value="Genomic_DNA"/>
</dbReference>
<dbReference type="GO" id="GO:0042995">
    <property type="term" value="C:cell projection"/>
    <property type="evidence" value="ECO:0007669"/>
    <property type="project" value="UniProtKB-SubCell"/>
</dbReference>
<sequence>MLMHDVVLPNAKRDESHLFRQVMQADADTQKVLHDWRLKIELWLRPILHDIRGWERSDWRRDLQLGYDDWTNLMDGTKVANSSETVDWKASEKAKKAARCPKMVGEWQLKQESQITGDERTGPRMVMSFICKLSMVQCRFNFLHSQCLDGDVEAADGSILSLDELLECIARCAVHAYTQPMSIYLPSHRRHAMSMADAVRSWIMNLLWVKSPELCMWEATVIRAPRYDWRTLTPKLPGFTDAQHTLFCHCWEGMMLMDMHHFPLWEKGVHNCLQARFPDLMNIFTKYCKGISGVDSATDALQMELEEFHDFVKDARLETKFVSFTQFSSIFQKANASRTAEAFEHHVRETRNSQVVMEQEQQEKKEECKRLAKGRQDRREGNVGTRKIIKKDEVPSSSMTMTEFLGCLVRMAFLRANPRFGNLDAHGKVLTVELPGCLRRMLDDNVLPFSKRDESHLFRQQIATDESVQAVLREYRQRLHHYYEAMCALHFGNTKERSFGFELFLAICKGEIKWKKAGYDLKVGHSYKAVRNENPDAGQASGLGTDAIIGECSIGRESDITGDERCKQRFSIRLTMLEAKYAFLDSQSLEQMVAGDTKVSDDMATIDFTEFQECLCRLARDKYGEMPKEHMSLADGVRGIIHNILGERSDEAVLRDHTYIRAERYDWRTATPMAGESAKSFGRWLECWQCLEIADLHYFPLWEGGVFKILHECFESLVQIFAHYAKSVSDTTVEDTMEITMTEFKRLVKDVGLETRDFKWERMQTIFKKANSLHNDKVHAQRKLEKGNSEVVRAGSGSKTMAHSKQSWAGALLTRTGKAAAKKEDEMDLELVLHEFVEVLVRISFARANPKFGDFKDGNKPPTTLTPLPDCLDTMLNNVILPAAKRNDSAVFKDKLAGDAAMQAVLAVYEDKLKAWHEFHGRATRLQSAAAAKIQFQKWLDLLKQGFGAKHGVLGYTPPEQLGNWEINQDSEITGDERCRDKFKATFSMPQAKFAFINSQTLDQMSIGQQTDTDSMATLDFEEFKECVARCGAEKFKLVTKMSDAQRVAAFCKNLLGEENTEESMWSATLIKAERYNWKLLSQPLKGQPLKEHKKWLAVWQRIEITDVYYFPLWEKDVHDLLQKHFQTLSLIFLAYCRSVLGSSSAADAIEMEMAEFKDFVDECKLETKFVNFDLMTNMFIKVNAVNSAQVRDAHHESRRTAGTKRDQRTTIDPGRTKGSNDGTEAVKDQELVLFEFIAVLVRIAFQRANPTFGNYGNKKAVVQLPGCLEAMLKDEVLPRARQDTSQVFRDTIMEELSVKAIIEQYREQLRVWFEHKCTDYNSSTQFAKMNMEFFLHLCEADEGASLRVVGDLQRTTSSKTVSASAISGICGRWECRRESDYTDDPRCKKQYSWSLSMHQVRMAFMNSQPAEQLQGAKSMGGDAMETLSFDEFVECLCRMGVDKYHKHVPEVAPAQAVEGSFRNILGEATPDEIVIAATYIHAVRFDAETLPLLKDESKFEHRKWLDCWSRMEIMDMYMWPLWEKEVHDILHPLFKELQLIFLAYTRSISEDSAEDAMEMSMDEFHDFVVDIGLETKQYKFDVMCNQFIKANATNTAQVRAQRQDEKRDAQSRGNDDPNWKKKEKAPKKVRGTELGGEAARDQELVLYEFLAMLVRIAFWRANPDFGLWVDKDGDGVKDLQEPVPVPLALATMLNEVVLPKAKRENSAAFRETYMKDPELLEVLGAYNMKLETWFVSNVGKDTTASGTRRLLDFESWLSVVTSQRLVGEWEVEQLSAVTGDTSTKGNIKIRLSIPTCKAAFMDSQDVAQLGVAQAHSGSAQAVLDLDEFQECLARVAMSKYSAIKQLSPARKVEAFLQNFFKEFSEAEIMREATYIPARRYDTSESRPLEAETAGEHAAFLAEFTQLQLEGLYGWPLWEKEVHDLLHTHFATLSSIFRAYCKSAGESTVASNGRDAEAFTMSLEEFKDLARDVGLETVLITNKAATPATYTLQDMEEEFLTANKSGKGLAGPQADGELLLHEFLNVLTRVSFHRLNPEYGELTMEHQDTLLPVPQCLEQTLRECLLPKAHRDDTGTFRETTLARRDVQAVLTAAAMKLETWYRNLPRDRIRKVNVTCWLAELQLRKALGTWTVEQGSDIVGDDRVGTLFSCRLSEVQAKLAFTYAQRDADGKLLPHDINRGKEIEDVSLDLEELQEALARCAVFKYQSVPQMDMGAKVAAMIKNVIGEQTEEQAVREATYIRAERFVPPSLEVTVHAGLRRWLQVWKHVKVSTLAGFPLWEKDVFDMLFAQQDALGSIFRAYSASSLSGSNDGMEMVEFHDFVIETDLITDQYGFDTMKGQFHKANAGSDDNFLELHEFCTMLVRISFFRANPQYGMRKGKDQKNAHKFDEVPLPGCLNALLVENVLKLARRDTDGKRFANEVFNTTGVQAALQEDSKRLSDSYEMLSAGRDFLTLEQWLGALSERLILSDLMIKTPAGREVKALKEQGGHVGKAFVELKKARAPTEDTVQQV</sequence>
<dbReference type="PANTHER" id="PTHR46613:SF1">
    <property type="entry name" value="RADIAL SPOKE HEAD 10 HOMOLOG B-RELATED"/>
    <property type="match status" value="1"/>
</dbReference>
<accession>A0A0M0JE26</accession>
<protein>
    <submittedName>
        <fullName evidence="4">Uncharacterized protein</fullName>
    </submittedName>
</protein>
<evidence type="ECO:0000313" key="4">
    <source>
        <dbReference type="EMBL" id="KOO24841.1"/>
    </source>
</evidence>
<feature type="region of interest" description="Disordered" evidence="3">
    <location>
        <begin position="1192"/>
        <end position="1223"/>
    </location>
</feature>
<feature type="compositionally biased region" description="Basic and acidic residues" evidence="3">
    <location>
        <begin position="1192"/>
        <end position="1210"/>
    </location>
</feature>
<gene>
    <name evidence="4" type="ORF">Ctob_008804</name>
</gene>
<keyword evidence="2" id="KW-0966">Cell projection</keyword>
<feature type="region of interest" description="Disordered" evidence="3">
    <location>
        <begin position="1596"/>
        <end position="1635"/>
    </location>
</feature>
<proteinExistence type="predicted"/>
<evidence type="ECO:0000256" key="2">
    <source>
        <dbReference type="ARBA" id="ARBA00023273"/>
    </source>
</evidence>
<organism evidence="4 5">
    <name type="scientific">Chrysochromulina tobinii</name>
    <dbReference type="NCBI Taxonomy" id="1460289"/>
    <lineage>
        <taxon>Eukaryota</taxon>
        <taxon>Haptista</taxon>
        <taxon>Haptophyta</taxon>
        <taxon>Prymnesiophyceae</taxon>
        <taxon>Prymnesiales</taxon>
        <taxon>Chrysochromulinaceae</taxon>
        <taxon>Chrysochromulina</taxon>
    </lineage>
</organism>